<evidence type="ECO:0008006" key="3">
    <source>
        <dbReference type="Google" id="ProtNLM"/>
    </source>
</evidence>
<dbReference type="HOGENOM" id="CLU_041942_0_0_1"/>
<evidence type="ECO:0000313" key="2">
    <source>
        <dbReference type="Proteomes" id="UP000027195"/>
    </source>
</evidence>
<dbReference type="AlphaFoldDB" id="A0A067N0F2"/>
<protein>
    <recommendedName>
        <fullName evidence="3">F-box domain-containing protein</fullName>
    </recommendedName>
</protein>
<name>A0A067N0F2_BOTB1</name>
<sequence>MQFDRELPFSPVCRLDALDPFPPLPTELILVILELACMDGGQTARTLCLVSKHFYVLAKPLLFCSIAVCGVDQIEAFSHRLEQDPLAPATVRHLFISERMPYNRAKGSRFPFRKMPEGMSLRIIQAVAPFLETLCYLPFNDYCDITCLAGVSFPRSRELAITTYPPPCNFDYPPPTVPIPLLERLHVRAPYPSHYLQHLSQLYPRLTHLKVSGFEDGGDCLIHELRRLWGIPSTESSEHLALGLPPLRRIVLQHAPLRWDINFDDFDGFDVRDAKFWRDLARIKEVAELAESEVAVGLSVEEPADVGVKQLKLDWLSRLDGGQGCWGVRRSVD</sequence>
<dbReference type="EMBL" id="KL198024">
    <property type="protein sequence ID" value="KDQ17261.1"/>
    <property type="molecule type" value="Genomic_DNA"/>
</dbReference>
<dbReference type="Proteomes" id="UP000027195">
    <property type="component" value="Unassembled WGS sequence"/>
</dbReference>
<keyword evidence="2" id="KW-1185">Reference proteome</keyword>
<gene>
    <name evidence="1" type="ORF">BOTBODRAFT_185967</name>
</gene>
<reference evidence="2" key="1">
    <citation type="journal article" date="2014" name="Proc. Natl. Acad. Sci. U.S.A.">
        <title>Extensive sampling of basidiomycete genomes demonstrates inadequacy of the white-rot/brown-rot paradigm for wood decay fungi.</title>
        <authorList>
            <person name="Riley R."/>
            <person name="Salamov A.A."/>
            <person name="Brown D.W."/>
            <person name="Nagy L.G."/>
            <person name="Floudas D."/>
            <person name="Held B.W."/>
            <person name="Levasseur A."/>
            <person name="Lombard V."/>
            <person name="Morin E."/>
            <person name="Otillar R."/>
            <person name="Lindquist E.A."/>
            <person name="Sun H."/>
            <person name="LaButti K.M."/>
            <person name="Schmutz J."/>
            <person name="Jabbour D."/>
            <person name="Luo H."/>
            <person name="Baker S.E."/>
            <person name="Pisabarro A.G."/>
            <person name="Walton J.D."/>
            <person name="Blanchette R.A."/>
            <person name="Henrissat B."/>
            <person name="Martin F."/>
            <person name="Cullen D."/>
            <person name="Hibbett D.S."/>
            <person name="Grigoriev I.V."/>
        </authorList>
    </citation>
    <scope>NUCLEOTIDE SEQUENCE [LARGE SCALE GENOMIC DNA]</scope>
    <source>
        <strain evidence="2">FD-172 SS1</strain>
    </source>
</reference>
<dbReference type="OrthoDB" id="3256367at2759"/>
<evidence type="ECO:0000313" key="1">
    <source>
        <dbReference type="EMBL" id="KDQ17261.1"/>
    </source>
</evidence>
<organism evidence="1 2">
    <name type="scientific">Botryobasidium botryosum (strain FD-172 SS1)</name>
    <dbReference type="NCBI Taxonomy" id="930990"/>
    <lineage>
        <taxon>Eukaryota</taxon>
        <taxon>Fungi</taxon>
        <taxon>Dikarya</taxon>
        <taxon>Basidiomycota</taxon>
        <taxon>Agaricomycotina</taxon>
        <taxon>Agaricomycetes</taxon>
        <taxon>Cantharellales</taxon>
        <taxon>Botryobasidiaceae</taxon>
        <taxon>Botryobasidium</taxon>
    </lineage>
</organism>
<accession>A0A067N0F2</accession>
<dbReference type="InParanoid" id="A0A067N0F2"/>
<proteinExistence type="predicted"/>